<dbReference type="Pfam" id="PF12833">
    <property type="entry name" value="HTH_18"/>
    <property type="match status" value="1"/>
</dbReference>
<dbReference type="SMART" id="SM00342">
    <property type="entry name" value="HTH_ARAC"/>
    <property type="match status" value="1"/>
</dbReference>
<dbReference type="GO" id="GO:0003700">
    <property type="term" value="F:DNA-binding transcription factor activity"/>
    <property type="evidence" value="ECO:0007669"/>
    <property type="project" value="InterPro"/>
</dbReference>
<dbReference type="Proteomes" id="UP000076630">
    <property type="component" value="Unassembled WGS sequence"/>
</dbReference>
<keyword evidence="6" id="KW-1185">Reference proteome</keyword>
<dbReference type="InterPro" id="IPR009057">
    <property type="entry name" value="Homeodomain-like_sf"/>
</dbReference>
<dbReference type="GO" id="GO:0043565">
    <property type="term" value="F:sequence-specific DNA binding"/>
    <property type="evidence" value="ECO:0007669"/>
    <property type="project" value="InterPro"/>
</dbReference>
<dbReference type="SUPFAM" id="SSF46689">
    <property type="entry name" value="Homeodomain-like"/>
    <property type="match status" value="2"/>
</dbReference>
<dbReference type="OrthoDB" id="4480133at2"/>
<comment type="caution">
    <text evidence="5">The sequence shown here is derived from an EMBL/GenBank/DDBJ whole genome shotgun (WGS) entry which is preliminary data.</text>
</comment>
<organism evidence="5 6">
    <name type="scientific">Myroides marinus</name>
    <dbReference type="NCBI Taxonomy" id="703342"/>
    <lineage>
        <taxon>Bacteria</taxon>
        <taxon>Pseudomonadati</taxon>
        <taxon>Bacteroidota</taxon>
        <taxon>Flavobacteriia</taxon>
        <taxon>Flavobacteriales</taxon>
        <taxon>Flavobacteriaceae</taxon>
        <taxon>Myroides</taxon>
    </lineage>
</organism>
<evidence type="ECO:0000313" key="5">
    <source>
        <dbReference type="EMBL" id="KZE77391.1"/>
    </source>
</evidence>
<dbReference type="RefSeq" id="WP_038987065.1">
    <property type="nucleotide sequence ID" value="NZ_JACAJO010000051.1"/>
</dbReference>
<accession>A0A163X6M0</accession>
<evidence type="ECO:0000256" key="1">
    <source>
        <dbReference type="ARBA" id="ARBA00023015"/>
    </source>
</evidence>
<dbReference type="InterPro" id="IPR054015">
    <property type="entry name" value="ExsA-like_N"/>
</dbReference>
<name>A0A163X6M0_9FLAO</name>
<keyword evidence="1" id="KW-0805">Transcription regulation</keyword>
<evidence type="ECO:0000256" key="3">
    <source>
        <dbReference type="ARBA" id="ARBA00023163"/>
    </source>
</evidence>
<proteinExistence type="predicted"/>
<dbReference type="AlphaFoldDB" id="A0A163X6M0"/>
<dbReference type="PROSITE" id="PS01124">
    <property type="entry name" value="HTH_ARAC_FAMILY_2"/>
    <property type="match status" value="1"/>
</dbReference>
<keyword evidence="2 5" id="KW-0238">DNA-binding</keyword>
<dbReference type="InterPro" id="IPR018060">
    <property type="entry name" value="HTH_AraC"/>
</dbReference>
<sequence>MKSIQLPHDIFPDHFEHINLFDYNSSHEILKQQVILNQNTFSFLVEGTKEVIFDNSCKTIDQSQFILMKAGHCLMTEKLSTVENYRSILLFFSNDKMIEFINKYNISLNHHSQPSSVYTFVYDDFTSRFIESLSEINKLPRATKNRLLNLKLEEIMLYLLEVYGSDFLLSFLSNNNNQTQKFTQTIESNILNKLTLNELAFLCNMSLSTFKREFEKQYTESPSKWFQNKRLEYAHTLLTHKNKTVSEIYLEVGYENISSFIQAYKSKYGITPKQHTKR</sequence>
<evidence type="ECO:0000313" key="6">
    <source>
        <dbReference type="Proteomes" id="UP000076630"/>
    </source>
</evidence>
<dbReference type="EMBL" id="LQNU01000072">
    <property type="protein sequence ID" value="KZE77391.1"/>
    <property type="molecule type" value="Genomic_DNA"/>
</dbReference>
<keyword evidence="3" id="KW-0804">Transcription</keyword>
<evidence type="ECO:0000259" key="4">
    <source>
        <dbReference type="PROSITE" id="PS01124"/>
    </source>
</evidence>
<protein>
    <submittedName>
        <fullName evidence="5">DNA-binding protein</fullName>
    </submittedName>
</protein>
<reference evidence="5 6" key="1">
    <citation type="submission" date="2016-01" db="EMBL/GenBank/DDBJ databases">
        <title>Whole genome sequencing of Myroides marinus L41.</title>
        <authorList>
            <person name="Hong K.W."/>
        </authorList>
    </citation>
    <scope>NUCLEOTIDE SEQUENCE [LARGE SCALE GENOMIC DNA]</scope>
    <source>
        <strain evidence="5 6">L41</strain>
    </source>
</reference>
<dbReference type="Gene3D" id="1.10.10.60">
    <property type="entry name" value="Homeodomain-like"/>
    <property type="match status" value="2"/>
</dbReference>
<dbReference type="PANTHER" id="PTHR43280">
    <property type="entry name" value="ARAC-FAMILY TRANSCRIPTIONAL REGULATOR"/>
    <property type="match status" value="1"/>
</dbReference>
<gene>
    <name evidence="5" type="ORF">AV926_01270</name>
</gene>
<dbReference type="PANTHER" id="PTHR43280:SF2">
    <property type="entry name" value="HTH-TYPE TRANSCRIPTIONAL REGULATOR EXSA"/>
    <property type="match status" value="1"/>
</dbReference>
<evidence type="ECO:0000256" key="2">
    <source>
        <dbReference type="ARBA" id="ARBA00023125"/>
    </source>
</evidence>
<dbReference type="Pfam" id="PF22200">
    <property type="entry name" value="ExsA_N"/>
    <property type="match status" value="1"/>
</dbReference>
<feature type="domain" description="HTH araC/xylS-type" evidence="4">
    <location>
        <begin position="180"/>
        <end position="278"/>
    </location>
</feature>